<dbReference type="RefSeq" id="WP_250095998.1">
    <property type="nucleotide sequence ID" value="NZ_JAKRYL010000007.1"/>
</dbReference>
<dbReference type="AlphaFoldDB" id="A0A9X2CRY2"/>
<evidence type="ECO:0000313" key="1">
    <source>
        <dbReference type="EMBL" id="MCL7747091.1"/>
    </source>
</evidence>
<name>A0A9X2CRY2_9BACI</name>
<keyword evidence="1" id="KW-0255">Endonuclease</keyword>
<keyword evidence="1" id="KW-0378">Hydrolase</keyword>
<proteinExistence type="predicted"/>
<dbReference type="SUPFAM" id="SSF47781">
    <property type="entry name" value="RuvA domain 2-like"/>
    <property type="match status" value="1"/>
</dbReference>
<dbReference type="InterPro" id="IPR010994">
    <property type="entry name" value="RuvA_2-like"/>
</dbReference>
<accession>A0A9X2CRY2</accession>
<dbReference type="EMBL" id="JAKRYL010000007">
    <property type="protein sequence ID" value="MCL7747091.1"/>
    <property type="molecule type" value="Genomic_DNA"/>
</dbReference>
<protein>
    <submittedName>
        <fullName evidence="1">Endonuclease Q family protein</fullName>
    </submittedName>
</protein>
<sequence>MIDLREYVADLHIHIGRTRLGAAVKITAAPSLTISSIIQYAVLTKGVDLIGVIDCHVKEVILELEEKIENGEAFPLEGGGIQFPGVTLLLGTELELLDENCKGPVHVLAYMPTIEKMKEFSEWLAKRMTNPNLSSQRIYENAKAVQLKVRELGGLFIPAHVFTPFKSLYGKGVTSSLTEVLDPKLIDAIELGLSSDTNMADQIEELHAYPYLTNSDAHSLEKIAREYQMVKMKQPSFQEFRLALQKKQGRKISSNFGLNPLLGKYYRTICAKCSKQIEGKECSNCQSSKIVKGVFERLLELRSSDGKETNRPPYIHQVPLQFIPKLGKQTLKKLRDRFGTDMNIIHSVPIEDLLQVVSKPVAEAIIGAREGTLSINAGGGGVYGKVAPRK</sequence>
<keyword evidence="1" id="KW-0540">Nuclease</keyword>
<dbReference type="PANTHER" id="PTHR40084">
    <property type="entry name" value="PHOSPHOHYDROLASE, PHP FAMILY"/>
    <property type="match status" value="1"/>
</dbReference>
<dbReference type="GO" id="GO:0004519">
    <property type="term" value="F:endonuclease activity"/>
    <property type="evidence" value="ECO:0007669"/>
    <property type="project" value="UniProtKB-KW"/>
</dbReference>
<dbReference type="InterPro" id="IPR016195">
    <property type="entry name" value="Pol/histidinol_Pase-like"/>
</dbReference>
<dbReference type="SUPFAM" id="SSF89550">
    <property type="entry name" value="PHP domain-like"/>
    <property type="match status" value="1"/>
</dbReference>
<keyword evidence="2" id="KW-1185">Reference proteome</keyword>
<dbReference type="Proteomes" id="UP001139150">
    <property type="component" value="Unassembled WGS sequence"/>
</dbReference>
<evidence type="ECO:0000313" key="2">
    <source>
        <dbReference type="Proteomes" id="UP001139150"/>
    </source>
</evidence>
<dbReference type="PANTHER" id="PTHR40084:SF1">
    <property type="entry name" value="PHOSPHOTRANSFERASE"/>
    <property type="match status" value="1"/>
</dbReference>
<dbReference type="CDD" id="cd19067">
    <property type="entry name" value="PfuEndoQ-like"/>
    <property type="match status" value="1"/>
</dbReference>
<reference evidence="1" key="1">
    <citation type="submission" date="2022-02" db="EMBL/GenBank/DDBJ databases">
        <title>Halalkalibacter sp. nov. isolated from Lonar Lake, India.</title>
        <authorList>
            <person name="Joshi A."/>
            <person name="Thite S."/>
            <person name="Lodha T."/>
        </authorList>
    </citation>
    <scope>NUCLEOTIDE SEQUENCE</scope>
    <source>
        <strain evidence="1">MEB205</strain>
    </source>
</reference>
<organism evidence="1 2">
    <name type="scientific">Halalkalibacter alkaliphilus</name>
    <dbReference type="NCBI Taxonomy" id="2917993"/>
    <lineage>
        <taxon>Bacteria</taxon>
        <taxon>Bacillati</taxon>
        <taxon>Bacillota</taxon>
        <taxon>Bacilli</taxon>
        <taxon>Bacillales</taxon>
        <taxon>Bacillaceae</taxon>
        <taxon>Halalkalibacter</taxon>
    </lineage>
</organism>
<comment type="caution">
    <text evidence="1">The sequence shown here is derived from an EMBL/GenBank/DDBJ whole genome shotgun (WGS) entry which is preliminary data.</text>
</comment>
<dbReference type="Gene3D" id="3.20.20.140">
    <property type="entry name" value="Metal-dependent hydrolases"/>
    <property type="match status" value="1"/>
</dbReference>
<gene>
    <name evidence="1" type="ORF">MF646_08135</name>
</gene>